<dbReference type="OrthoDB" id="10071205at2759"/>
<evidence type="ECO:0000256" key="3">
    <source>
        <dbReference type="ARBA" id="ARBA00023015"/>
    </source>
</evidence>
<evidence type="ECO:0000256" key="4">
    <source>
        <dbReference type="ARBA" id="ARBA00023054"/>
    </source>
</evidence>
<organism evidence="8 9">
    <name type="scientific">Ramazzottius varieornatus</name>
    <name type="common">Water bear</name>
    <name type="synonym">Tardigrade</name>
    <dbReference type="NCBI Taxonomy" id="947166"/>
    <lineage>
        <taxon>Eukaryota</taxon>
        <taxon>Metazoa</taxon>
        <taxon>Ecdysozoa</taxon>
        <taxon>Tardigrada</taxon>
        <taxon>Eutardigrada</taxon>
        <taxon>Parachela</taxon>
        <taxon>Hypsibioidea</taxon>
        <taxon>Ramazzottiidae</taxon>
        <taxon>Ramazzottius</taxon>
    </lineage>
</organism>
<accession>A0A1D1VRB9</accession>
<evidence type="ECO:0000313" key="9">
    <source>
        <dbReference type="Proteomes" id="UP000186922"/>
    </source>
</evidence>
<proteinExistence type="inferred from homology"/>
<keyword evidence="6" id="KW-0539">Nucleus</keyword>
<feature type="compositionally biased region" description="Polar residues" evidence="7">
    <location>
        <begin position="235"/>
        <end position="244"/>
    </location>
</feature>
<evidence type="ECO:0000256" key="1">
    <source>
        <dbReference type="ARBA" id="ARBA00004123"/>
    </source>
</evidence>
<keyword evidence="5" id="KW-0804">Transcription</keyword>
<comment type="caution">
    <text evidence="8">The sequence shown here is derived from an EMBL/GenBank/DDBJ whole genome shotgun (WGS) entry which is preliminary data.</text>
</comment>
<feature type="region of interest" description="Disordered" evidence="7">
    <location>
        <begin position="336"/>
        <end position="391"/>
    </location>
</feature>
<evidence type="ECO:0000256" key="5">
    <source>
        <dbReference type="ARBA" id="ARBA00023163"/>
    </source>
</evidence>
<reference evidence="8 9" key="1">
    <citation type="journal article" date="2016" name="Nat. Commun.">
        <title>Extremotolerant tardigrade genome and improved radiotolerance of human cultured cells by tardigrade-unique protein.</title>
        <authorList>
            <person name="Hashimoto T."/>
            <person name="Horikawa D.D."/>
            <person name="Saito Y."/>
            <person name="Kuwahara H."/>
            <person name="Kozuka-Hata H."/>
            <person name="Shin-I T."/>
            <person name="Minakuchi Y."/>
            <person name="Ohishi K."/>
            <person name="Motoyama A."/>
            <person name="Aizu T."/>
            <person name="Enomoto A."/>
            <person name="Kondo K."/>
            <person name="Tanaka S."/>
            <person name="Hara Y."/>
            <person name="Koshikawa S."/>
            <person name="Sagara H."/>
            <person name="Miura T."/>
            <person name="Yokobori S."/>
            <person name="Miyagawa K."/>
            <person name="Suzuki Y."/>
            <person name="Kubo T."/>
            <person name="Oyama M."/>
            <person name="Kohara Y."/>
            <person name="Fujiyama A."/>
            <person name="Arakawa K."/>
            <person name="Katayama T."/>
            <person name="Toyoda A."/>
            <person name="Kunieda T."/>
        </authorList>
    </citation>
    <scope>NUCLEOTIDE SEQUENCE [LARGE SCALE GENOMIC DNA]</scope>
    <source>
        <strain evidence="8 9">YOKOZUNA-1</strain>
    </source>
</reference>
<evidence type="ECO:0008006" key="10">
    <source>
        <dbReference type="Google" id="ProtNLM"/>
    </source>
</evidence>
<name>A0A1D1VRB9_RAMVA</name>
<protein>
    <recommendedName>
        <fullName evidence="10">Mediator complex subunit 28</fullName>
    </recommendedName>
</protein>
<sequence>MDNGHGDHSRNGLQTAMNVDDTSIVQNNHSESFVKHLEEATERILRSCIGDVNGPGRFSPSEAGDGLRFHADEDAKEFVEAHTRFEQFLNQAKLTYSQQHPEKVLAARMRDMRRAMERKDKLIRSHHDNITKWSDVLRNGTPSAPASSSKQPNSNEPTSASTSSRQPRQPSGSEPPSRPTPTPSRMHGTPDIPTQRSTPLSSSNNLSGPSQPAQASFQPQPPPPYQSYQNTQPQANYPQQPQTNMNYRHQMPLQHQRPQGTPSSVYGRPQMPVGYQGTPPQVQPVGGGVGYQPGAPQGQPGMGAYGGPRGGVSPLAAMLQQPGPHSMQSLRTGSPNIPSPASYGQSISPRMAATWRQGAPGQQMPGLQQGYLPDDGSGMYQQPHMQGPPGQ</sequence>
<feature type="compositionally biased region" description="Polar residues" evidence="7">
    <location>
        <begin position="140"/>
        <end position="169"/>
    </location>
</feature>
<comment type="similarity">
    <text evidence="2">Belongs to the Mediator complex subunit 28 family.</text>
</comment>
<feature type="region of interest" description="Disordered" evidence="7">
    <location>
        <begin position="119"/>
        <end position="244"/>
    </location>
</feature>
<dbReference type="InterPro" id="IPR021640">
    <property type="entry name" value="Mediator_Med28"/>
</dbReference>
<evidence type="ECO:0000256" key="2">
    <source>
        <dbReference type="ARBA" id="ARBA00005571"/>
    </source>
</evidence>
<keyword evidence="3" id="KW-0805">Transcription regulation</keyword>
<keyword evidence="9" id="KW-1185">Reference proteome</keyword>
<dbReference type="EMBL" id="BDGG01000010">
    <property type="protein sequence ID" value="GAV04090.1"/>
    <property type="molecule type" value="Genomic_DNA"/>
</dbReference>
<evidence type="ECO:0000256" key="6">
    <source>
        <dbReference type="ARBA" id="ARBA00023242"/>
    </source>
</evidence>
<keyword evidence="4" id="KW-0175">Coiled coil</keyword>
<dbReference type="Proteomes" id="UP000186922">
    <property type="component" value="Unassembled WGS sequence"/>
</dbReference>
<dbReference type="STRING" id="947166.A0A1D1VRB9"/>
<feature type="compositionally biased region" description="Basic and acidic residues" evidence="7">
    <location>
        <begin position="119"/>
        <end position="130"/>
    </location>
</feature>
<feature type="compositionally biased region" description="Low complexity" evidence="7">
    <location>
        <begin position="197"/>
        <end position="218"/>
    </location>
</feature>
<dbReference type="Pfam" id="PF11594">
    <property type="entry name" value="Med28"/>
    <property type="match status" value="1"/>
</dbReference>
<dbReference type="GO" id="GO:0005634">
    <property type="term" value="C:nucleus"/>
    <property type="evidence" value="ECO:0007669"/>
    <property type="project" value="UniProtKB-SubCell"/>
</dbReference>
<evidence type="ECO:0000256" key="7">
    <source>
        <dbReference type="SAM" id="MobiDB-lite"/>
    </source>
</evidence>
<gene>
    <name evidence="8" type="primary">RvY_14423-1</name>
    <name evidence="8" type="synonym">RvY_14423.1</name>
    <name evidence="8" type="ORF">RvY_14423</name>
</gene>
<evidence type="ECO:0000313" key="8">
    <source>
        <dbReference type="EMBL" id="GAV04090.1"/>
    </source>
</evidence>
<comment type="subcellular location">
    <subcellularLocation>
        <location evidence="1">Nucleus</location>
    </subcellularLocation>
</comment>
<dbReference type="AlphaFoldDB" id="A0A1D1VRB9"/>